<dbReference type="CDD" id="cd05403">
    <property type="entry name" value="NT_KNTase_like"/>
    <property type="match status" value="1"/>
</dbReference>
<dbReference type="Proteomes" id="UP000178184">
    <property type="component" value="Unassembled WGS sequence"/>
</dbReference>
<dbReference type="STRING" id="1801764.A2903_02685"/>
<organism evidence="2 3">
    <name type="scientific">Candidatus Nomurabacteria bacterium RIFCSPLOWO2_01_FULL_33_17</name>
    <dbReference type="NCBI Taxonomy" id="1801764"/>
    <lineage>
        <taxon>Bacteria</taxon>
        <taxon>Candidatus Nomuraibacteriota</taxon>
    </lineage>
</organism>
<proteinExistence type="predicted"/>
<dbReference type="SUPFAM" id="SSF81301">
    <property type="entry name" value="Nucleotidyltransferase"/>
    <property type="match status" value="1"/>
</dbReference>
<comment type="caution">
    <text evidence="2">The sequence shown here is derived from an EMBL/GenBank/DDBJ whole genome shotgun (WGS) entry which is preliminary data.</text>
</comment>
<evidence type="ECO:0000313" key="3">
    <source>
        <dbReference type="Proteomes" id="UP000178184"/>
    </source>
</evidence>
<dbReference type="AlphaFoldDB" id="A0A1F6WMQ3"/>
<dbReference type="Pfam" id="PF18765">
    <property type="entry name" value="Polbeta"/>
    <property type="match status" value="1"/>
</dbReference>
<reference evidence="2 3" key="1">
    <citation type="journal article" date="2016" name="Nat. Commun.">
        <title>Thousands of microbial genomes shed light on interconnected biogeochemical processes in an aquifer system.</title>
        <authorList>
            <person name="Anantharaman K."/>
            <person name="Brown C.T."/>
            <person name="Hug L.A."/>
            <person name="Sharon I."/>
            <person name="Castelle C.J."/>
            <person name="Probst A.J."/>
            <person name="Thomas B.C."/>
            <person name="Singh A."/>
            <person name="Wilkins M.J."/>
            <person name="Karaoz U."/>
            <person name="Brodie E.L."/>
            <person name="Williams K.H."/>
            <person name="Hubbard S.S."/>
            <person name="Banfield J.F."/>
        </authorList>
    </citation>
    <scope>NUCLEOTIDE SEQUENCE [LARGE SCALE GENOMIC DNA]</scope>
</reference>
<evidence type="ECO:0000313" key="2">
    <source>
        <dbReference type="EMBL" id="OGI83192.1"/>
    </source>
</evidence>
<dbReference type="Gene3D" id="3.30.460.10">
    <property type="entry name" value="Beta Polymerase, domain 2"/>
    <property type="match status" value="1"/>
</dbReference>
<dbReference type="InterPro" id="IPR041633">
    <property type="entry name" value="Polbeta"/>
</dbReference>
<dbReference type="EMBL" id="MFUO01000034">
    <property type="protein sequence ID" value="OGI83192.1"/>
    <property type="molecule type" value="Genomic_DNA"/>
</dbReference>
<sequence length="140" mass="16009">MLRELDIIKEKAPILAIKYKLDLMVVFGSYALGKVKKTSDLDIAVLGDISFEQELQLAEDLKNLTKVERVDLVNLNNSSPLLKRNATTKGILIYEKNPGLFSTFRMSSFFEYVETAPLRTMSFLKTKNYINFSNPIRLKI</sequence>
<dbReference type="PANTHER" id="PTHR43852">
    <property type="entry name" value="NUCLEOTIDYLTRANSFERASE"/>
    <property type="match status" value="1"/>
</dbReference>
<protein>
    <recommendedName>
        <fullName evidence="1">Polymerase beta nucleotidyltransferase domain-containing protein</fullName>
    </recommendedName>
</protein>
<dbReference type="InterPro" id="IPR052930">
    <property type="entry name" value="TA_antitoxin_MntA"/>
</dbReference>
<evidence type="ECO:0000259" key="1">
    <source>
        <dbReference type="Pfam" id="PF18765"/>
    </source>
</evidence>
<feature type="domain" description="Polymerase beta nucleotidyltransferase" evidence="1">
    <location>
        <begin position="15"/>
        <end position="97"/>
    </location>
</feature>
<accession>A0A1F6WMQ3</accession>
<name>A0A1F6WMQ3_9BACT</name>
<gene>
    <name evidence="2" type="ORF">A2903_02685</name>
</gene>
<dbReference type="InterPro" id="IPR043519">
    <property type="entry name" value="NT_sf"/>
</dbReference>
<dbReference type="NCBIfam" id="NF047752">
    <property type="entry name" value="MntA_antitoxin"/>
    <property type="match status" value="1"/>
</dbReference>
<dbReference type="PANTHER" id="PTHR43852:SF3">
    <property type="entry name" value="NUCLEOTIDYLTRANSFERASE"/>
    <property type="match status" value="1"/>
</dbReference>